<organism evidence="2 3">
    <name type="scientific">Rotaria magnacalcarata</name>
    <dbReference type="NCBI Taxonomy" id="392030"/>
    <lineage>
        <taxon>Eukaryota</taxon>
        <taxon>Metazoa</taxon>
        <taxon>Spiralia</taxon>
        <taxon>Gnathifera</taxon>
        <taxon>Rotifera</taxon>
        <taxon>Eurotatoria</taxon>
        <taxon>Bdelloidea</taxon>
        <taxon>Philodinida</taxon>
        <taxon>Philodinidae</taxon>
        <taxon>Rotaria</taxon>
    </lineage>
</organism>
<accession>A0A8S2WY31</accession>
<reference evidence="2" key="1">
    <citation type="submission" date="2021-02" db="EMBL/GenBank/DDBJ databases">
        <authorList>
            <person name="Nowell W R."/>
        </authorList>
    </citation>
    <scope>NUCLEOTIDE SEQUENCE</scope>
</reference>
<sequence>LQSVVPTTFGSSSIQSTPSIGHPAMTRPYSSSSLLHNLTVN</sequence>
<dbReference type="Proteomes" id="UP000681967">
    <property type="component" value="Unassembled WGS sequence"/>
</dbReference>
<evidence type="ECO:0000313" key="2">
    <source>
        <dbReference type="EMBL" id="CAF4468731.1"/>
    </source>
</evidence>
<evidence type="ECO:0000313" key="3">
    <source>
        <dbReference type="Proteomes" id="UP000681967"/>
    </source>
</evidence>
<protein>
    <submittedName>
        <fullName evidence="2">Uncharacterized protein</fullName>
    </submittedName>
</protein>
<name>A0A8S2WY31_9BILA</name>
<feature type="region of interest" description="Disordered" evidence="1">
    <location>
        <begin position="1"/>
        <end position="28"/>
    </location>
</feature>
<gene>
    <name evidence="2" type="ORF">BYL167_LOCUS34552</name>
</gene>
<comment type="caution">
    <text evidence="2">The sequence shown here is derived from an EMBL/GenBank/DDBJ whole genome shotgun (WGS) entry which is preliminary data.</text>
</comment>
<evidence type="ECO:0000256" key="1">
    <source>
        <dbReference type="SAM" id="MobiDB-lite"/>
    </source>
</evidence>
<feature type="compositionally biased region" description="Polar residues" evidence="1">
    <location>
        <begin position="1"/>
        <end position="19"/>
    </location>
</feature>
<dbReference type="AlphaFoldDB" id="A0A8S2WY31"/>
<feature type="non-terminal residue" evidence="2">
    <location>
        <position position="1"/>
    </location>
</feature>
<proteinExistence type="predicted"/>
<dbReference type="EMBL" id="CAJOBH010070314">
    <property type="protein sequence ID" value="CAF4468731.1"/>
    <property type="molecule type" value="Genomic_DNA"/>
</dbReference>